<feature type="compositionally biased region" description="Acidic residues" evidence="1">
    <location>
        <begin position="56"/>
        <end position="76"/>
    </location>
</feature>
<evidence type="ECO:0000313" key="3">
    <source>
        <dbReference type="Proteomes" id="UP000238823"/>
    </source>
</evidence>
<dbReference type="RefSeq" id="WP_244923770.1">
    <property type="nucleotide sequence ID" value="NZ_PVNL01000044.1"/>
</dbReference>
<dbReference type="EMBL" id="PVNL01000044">
    <property type="protein sequence ID" value="PRQ08166.1"/>
    <property type="molecule type" value="Genomic_DNA"/>
</dbReference>
<protein>
    <submittedName>
        <fullName evidence="2">Uncharacterized protein</fullName>
    </submittedName>
</protein>
<gene>
    <name evidence="2" type="ORF">ENSA7_21380</name>
</gene>
<evidence type="ECO:0000313" key="2">
    <source>
        <dbReference type="EMBL" id="PRQ08166.1"/>
    </source>
</evidence>
<organism evidence="2 3">
    <name type="scientific">Enhygromyxa salina</name>
    <dbReference type="NCBI Taxonomy" id="215803"/>
    <lineage>
        <taxon>Bacteria</taxon>
        <taxon>Pseudomonadati</taxon>
        <taxon>Myxococcota</taxon>
        <taxon>Polyangia</taxon>
        <taxon>Nannocystales</taxon>
        <taxon>Nannocystaceae</taxon>
        <taxon>Enhygromyxa</taxon>
    </lineage>
</organism>
<proteinExistence type="predicted"/>
<feature type="region of interest" description="Disordered" evidence="1">
    <location>
        <begin position="27"/>
        <end position="98"/>
    </location>
</feature>
<name>A0A2S9YSV4_9BACT</name>
<comment type="caution">
    <text evidence="2">The sequence shown here is derived from an EMBL/GenBank/DDBJ whole genome shotgun (WGS) entry which is preliminary data.</text>
</comment>
<dbReference type="PROSITE" id="PS51257">
    <property type="entry name" value="PROKAR_LIPOPROTEIN"/>
    <property type="match status" value="1"/>
</dbReference>
<evidence type="ECO:0000256" key="1">
    <source>
        <dbReference type="SAM" id="MobiDB-lite"/>
    </source>
</evidence>
<sequence>MARSVLLIGVACLVVGCGGEVDGAEDSAVSSLGTDSGITTPSTTPTDESASNSGDGDGDATGDGDGDPAGDGDGDTDTSGVKFDLAEPDPGDGDCGDAPDALVQGKVYAPNMELPISGALVYLTSQNVEAIPDEVYCAECVELDCETPYTLTGADGSFSFPAHSGQGLQLVVQKGQFLRIVSLDVNPGMNQIPNDQSNLPGEWNPGAGMWIPRIAVYETNPDAVYNVLAKFGLGQVAGNGALVPGTEQFTLIDDNDQGAFMDDLVDMSQYHIIFVPCASTKYWGGAPNIPNGRIDNIRAYVESGGKWYATDHSNEYIEGPFPSYQQFHNPGMPDIQPAYTSNGTVLDPELLAWLEALPDPLKNIGGGNPTLFQLPNLTTEKNYSGIDEVSDVWVEDMMGQNVNVGHRVWVEGPCQSCTNPQLARPMAVSGQYGCGRMMYSTFETSSTAHNGLSPQELVLLYMILEITTCFDGTPPPPPAN</sequence>
<dbReference type="AlphaFoldDB" id="A0A2S9YSV4"/>
<feature type="compositionally biased region" description="Acidic residues" evidence="1">
    <location>
        <begin position="86"/>
        <end position="97"/>
    </location>
</feature>
<feature type="compositionally biased region" description="Polar residues" evidence="1">
    <location>
        <begin position="28"/>
        <end position="49"/>
    </location>
</feature>
<accession>A0A2S9YSV4</accession>
<reference evidence="2 3" key="1">
    <citation type="submission" date="2018-03" db="EMBL/GenBank/DDBJ databases">
        <title>Draft Genome Sequences of the Obligatory Marine Myxobacteria Enhygromyxa salina SWB007.</title>
        <authorList>
            <person name="Poehlein A."/>
            <person name="Moghaddam J.A."/>
            <person name="Harms H."/>
            <person name="Alanjari M."/>
            <person name="Koenig G.M."/>
            <person name="Daniel R."/>
            <person name="Schaeberle T.F."/>
        </authorList>
    </citation>
    <scope>NUCLEOTIDE SEQUENCE [LARGE SCALE GENOMIC DNA]</scope>
    <source>
        <strain evidence="2 3">SWB007</strain>
    </source>
</reference>
<dbReference type="Proteomes" id="UP000238823">
    <property type="component" value="Unassembled WGS sequence"/>
</dbReference>